<name>A0ABX7MCP7_9RHOO</name>
<proteinExistence type="predicted"/>
<feature type="signal peptide" evidence="1">
    <location>
        <begin position="1"/>
        <end position="21"/>
    </location>
</feature>
<keyword evidence="4" id="KW-1185">Reference proteome</keyword>
<reference evidence="3 4" key="1">
    <citation type="submission" date="2021-02" db="EMBL/GenBank/DDBJ databases">
        <title>Niveibacterium changnyeongensis HC41.</title>
        <authorList>
            <person name="Kang M."/>
        </authorList>
    </citation>
    <scope>NUCLEOTIDE SEQUENCE [LARGE SCALE GENOMIC DNA]</scope>
    <source>
        <strain evidence="3 4">HC41</strain>
    </source>
</reference>
<dbReference type="RefSeq" id="WP_206255897.1">
    <property type="nucleotide sequence ID" value="NZ_CP071060.1"/>
</dbReference>
<protein>
    <submittedName>
        <fullName evidence="3">DUF2059 domain-containing protein</fullName>
    </submittedName>
</protein>
<feature type="chain" id="PRO_5046601985" evidence="1">
    <location>
        <begin position="22"/>
        <end position="174"/>
    </location>
</feature>
<accession>A0ABX7MCP7</accession>
<gene>
    <name evidence="3" type="ORF">JY500_07850</name>
</gene>
<organism evidence="3 4">
    <name type="scientific">Niveibacterium microcysteis</name>
    <dbReference type="NCBI Taxonomy" id="2811415"/>
    <lineage>
        <taxon>Bacteria</taxon>
        <taxon>Pseudomonadati</taxon>
        <taxon>Pseudomonadota</taxon>
        <taxon>Betaproteobacteria</taxon>
        <taxon>Rhodocyclales</taxon>
        <taxon>Rhodocyclaceae</taxon>
        <taxon>Niveibacterium</taxon>
    </lineage>
</organism>
<evidence type="ECO:0000259" key="2">
    <source>
        <dbReference type="Pfam" id="PF09832"/>
    </source>
</evidence>
<dbReference type="EMBL" id="CP071060">
    <property type="protein sequence ID" value="QSI78514.1"/>
    <property type="molecule type" value="Genomic_DNA"/>
</dbReference>
<feature type="domain" description="DUF2059" evidence="2">
    <location>
        <begin position="94"/>
        <end position="152"/>
    </location>
</feature>
<evidence type="ECO:0000313" key="4">
    <source>
        <dbReference type="Proteomes" id="UP000663570"/>
    </source>
</evidence>
<evidence type="ECO:0000313" key="3">
    <source>
        <dbReference type="EMBL" id="QSI78514.1"/>
    </source>
</evidence>
<dbReference type="InterPro" id="IPR018637">
    <property type="entry name" value="DUF2059"/>
</dbReference>
<sequence length="174" mass="19318">MKIAQLALALCLSTAVLPAFAADRPASEASVKRLIEVTDSKKLVDNVMLQMDSMMKASMKQALADQAFTAEQEKVMLETQDKLAGLVKDELKWEALEPMFLDIYQKSFTQKEVDGMLSFYKSPAGQAVIKKMPQVMQTTMQIMQARMSKLVPKIQQITAEGAEKMKALSPQPNS</sequence>
<dbReference type="Pfam" id="PF09832">
    <property type="entry name" value="DUF2059"/>
    <property type="match status" value="1"/>
</dbReference>
<evidence type="ECO:0000256" key="1">
    <source>
        <dbReference type="SAM" id="SignalP"/>
    </source>
</evidence>
<dbReference type="Proteomes" id="UP000663570">
    <property type="component" value="Chromosome"/>
</dbReference>
<keyword evidence="1" id="KW-0732">Signal</keyword>